<dbReference type="EnsemblPlants" id="QL09p042807:mrna">
    <property type="protein sequence ID" value="QL09p042807:mrna"/>
    <property type="gene ID" value="QL09p042807"/>
</dbReference>
<evidence type="ECO:0000313" key="3">
    <source>
        <dbReference type="Proteomes" id="UP000594261"/>
    </source>
</evidence>
<dbReference type="EnsemblPlants" id="QL09p000021:mrna">
    <property type="protein sequence ID" value="QL09p000021:mrna"/>
    <property type="gene ID" value="QL09p000021"/>
</dbReference>
<protein>
    <submittedName>
        <fullName evidence="2">Uncharacterized protein</fullName>
    </submittedName>
</protein>
<dbReference type="PANTHER" id="PTHR44191:SF62">
    <property type="entry name" value="OS04G0341900 PROTEIN"/>
    <property type="match status" value="1"/>
</dbReference>
<dbReference type="GO" id="GO:0009739">
    <property type="term" value="P:response to gibberellin"/>
    <property type="evidence" value="ECO:0007669"/>
    <property type="project" value="TreeGrafter"/>
</dbReference>
<dbReference type="PANTHER" id="PTHR44191">
    <property type="entry name" value="TRANSCRIPTION FACTOR KUA1"/>
    <property type="match status" value="1"/>
</dbReference>
<dbReference type="AlphaFoldDB" id="A0A7N2MFS6"/>
<dbReference type="GO" id="GO:0003677">
    <property type="term" value="F:DNA binding"/>
    <property type="evidence" value="ECO:0007669"/>
    <property type="project" value="UniProtKB-KW"/>
</dbReference>
<sequence>MVRESKCSANNNTNTNAAGTIKLFGAYLQNNVNEVAGNVEKNNNVQRNAGSDGLRKSKFVTTKTPAQIGNHAQKYFLRQAETNKMKRRLSVFNLTLQNEAEIKDCLVSQTKKSDSEKSLEASSSQALALDIPTVAQIPAPNYCQIPSMVGMPGRALLLPIVNYVSQTCPSRLLGTQQNFGTCASDITHPSGIPSRPHHSVSLTVYLISALGFHQLQEML</sequence>
<reference evidence="2 3" key="1">
    <citation type="journal article" date="2016" name="G3 (Bethesda)">
        <title>First Draft Assembly and Annotation of the Genome of a California Endemic Oak Quercus lobata Nee (Fagaceae).</title>
        <authorList>
            <person name="Sork V.L."/>
            <person name="Fitz-Gibbon S.T."/>
            <person name="Puiu D."/>
            <person name="Crepeau M."/>
            <person name="Gugger P.F."/>
            <person name="Sherman R."/>
            <person name="Stevens K."/>
            <person name="Langley C.H."/>
            <person name="Pellegrini M."/>
            <person name="Salzberg S.L."/>
        </authorList>
    </citation>
    <scope>NUCLEOTIDE SEQUENCE [LARGE SCALE GENOMIC DNA]</scope>
    <source>
        <strain evidence="3">cv. SW786</strain>
    </source>
</reference>
<dbReference type="Proteomes" id="UP000594261">
    <property type="component" value="Chromosome 9"/>
</dbReference>
<dbReference type="EMBL" id="LRBV02000009">
    <property type="status" value="NOT_ANNOTATED_CDS"/>
    <property type="molecule type" value="Genomic_DNA"/>
</dbReference>
<evidence type="ECO:0000313" key="2">
    <source>
        <dbReference type="EnsemblPlants" id="QL09p000021:mrna"/>
    </source>
</evidence>
<keyword evidence="1" id="KW-0238">DNA-binding</keyword>
<organism evidence="2 3">
    <name type="scientific">Quercus lobata</name>
    <name type="common">Valley oak</name>
    <dbReference type="NCBI Taxonomy" id="97700"/>
    <lineage>
        <taxon>Eukaryota</taxon>
        <taxon>Viridiplantae</taxon>
        <taxon>Streptophyta</taxon>
        <taxon>Embryophyta</taxon>
        <taxon>Tracheophyta</taxon>
        <taxon>Spermatophyta</taxon>
        <taxon>Magnoliopsida</taxon>
        <taxon>eudicotyledons</taxon>
        <taxon>Gunneridae</taxon>
        <taxon>Pentapetalae</taxon>
        <taxon>rosids</taxon>
        <taxon>fabids</taxon>
        <taxon>Fagales</taxon>
        <taxon>Fagaceae</taxon>
        <taxon>Quercus</taxon>
    </lineage>
</organism>
<proteinExistence type="predicted"/>
<dbReference type="InParanoid" id="A0A7N2MFS6"/>
<keyword evidence="3" id="KW-1185">Reference proteome</keyword>
<evidence type="ECO:0000256" key="1">
    <source>
        <dbReference type="ARBA" id="ARBA00023125"/>
    </source>
</evidence>
<reference evidence="2" key="2">
    <citation type="submission" date="2021-01" db="UniProtKB">
        <authorList>
            <consortium name="EnsemblPlants"/>
        </authorList>
    </citation>
    <scope>IDENTIFICATION</scope>
</reference>
<accession>A0A7N2MFS6</accession>
<dbReference type="GO" id="GO:0006355">
    <property type="term" value="P:regulation of DNA-templated transcription"/>
    <property type="evidence" value="ECO:0007669"/>
    <property type="project" value="UniProtKB-ARBA"/>
</dbReference>
<dbReference type="Gramene" id="QL09p000021:mrna">
    <property type="protein sequence ID" value="QL09p000021:mrna"/>
    <property type="gene ID" value="QL09p000021"/>
</dbReference>
<name>A0A7N2MFS6_QUELO</name>
<dbReference type="InterPro" id="IPR052245">
    <property type="entry name" value="Plant_Stress_Dev_TF"/>
</dbReference>
<dbReference type="Gramene" id="QL09p042807:mrna">
    <property type="protein sequence ID" value="QL09p042807:mrna"/>
    <property type="gene ID" value="QL09p042807"/>
</dbReference>
<dbReference type="GO" id="GO:0009723">
    <property type="term" value="P:response to ethylene"/>
    <property type="evidence" value="ECO:0007669"/>
    <property type="project" value="TreeGrafter"/>
</dbReference>